<dbReference type="InterPro" id="IPR017938">
    <property type="entry name" value="Riboflavin_synthase-like_b-brl"/>
</dbReference>
<evidence type="ECO:0000256" key="8">
    <source>
        <dbReference type="ARBA" id="ARBA00022989"/>
    </source>
</evidence>
<dbReference type="InterPro" id="IPR017927">
    <property type="entry name" value="FAD-bd_FR_type"/>
</dbReference>
<dbReference type="InterPro" id="IPR039261">
    <property type="entry name" value="FNR_nucleotide-bd"/>
</dbReference>
<dbReference type="InterPro" id="IPR013112">
    <property type="entry name" value="FAD-bd_8"/>
</dbReference>
<evidence type="ECO:0000256" key="2">
    <source>
        <dbReference type="ARBA" id="ARBA00004141"/>
    </source>
</evidence>
<keyword evidence="7" id="KW-0274">FAD</keyword>
<dbReference type="SUPFAM" id="SSF63380">
    <property type="entry name" value="Riboflavin synthase domain-like"/>
    <property type="match status" value="1"/>
</dbReference>
<evidence type="ECO:0000259" key="14">
    <source>
        <dbReference type="PROSITE" id="PS51384"/>
    </source>
</evidence>
<reference evidence="15 16" key="1">
    <citation type="submission" date="2019-04" db="EMBL/GenBank/DDBJ databases">
        <title>Microbes associate with the intestines of laboratory mice.</title>
        <authorList>
            <person name="Navarre W."/>
            <person name="Wong E."/>
            <person name="Huang K.C."/>
            <person name="Tropini C."/>
            <person name="Ng K."/>
            <person name="Yu B."/>
        </authorList>
    </citation>
    <scope>NUCLEOTIDE SEQUENCE [LARGE SCALE GENOMIC DNA]</scope>
    <source>
        <strain evidence="15 16">NM83_B4-11</strain>
    </source>
</reference>
<dbReference type="EMBL" id="SSTI01000005">
    <property type="protein sequence ID" value="THG40264.1"/>
    <property type="molecule type" value="Genomic_DNA"/>
</dbReference>
<dbReference type="PRINTS" id="PR00410">
    <property type="entry name" value="PHEHYDRXLASE"/>
</dbReference>
<evidence type="ECO:0000256" key="7">
    <source>
        <dbReference type="ARBA" id="ARBA00022827"/>
    </source>
</evidence>
<dbReference type="InterPro" id="IPR013130">
    <property type="entry name" value="Fe3_Rdtase_TM_dom"/>
</dbReference>
<keyword evidence="3" id="KW-0285">Flavoprotein</keyword>
<feature type="domain" description="FAD-binding FR-type" evidence="14">
    <location>
        <begin position="223"/>
        <end position="322"/>
    </location>
</feature>
<keyword evidence="8 13" id="KW-1133">Transmembrane helix</keyword>
<feature type="transmembrane region" description="Helical" evidence="13">
    <location>
        <begin position="137"/>
        <end position="158"/>
    </location>
</feature>
<dbReference type="PROSITE" id="PS51384">
    <property type="entry name" value="FAD_FR"/>
    <property type="match status" value="1"/>
</dbReference>
<evidence type="ECO:0000256" key="4">
    <source>
        <dbReference type="ARBA" id="ARBA00022692"/>
    </source>
</evidence>
<keyword evidence="16" id="KW-1185">Reference proteome</keyword>
<evidence type="ECO:0000256" key="11">
    <source>
        <dbReference type="ARBA" id="ARBA00023014"/>
    </source>
</evidence>
<accession>A0ABY2QKR3</accession>
<keyword evidence="5" id="KW-0001">2Fe-2S</keyword>
<name>A0ABY2QKR3_9SPHN</name>
<sequence>MAHRARIVLAFVAVPLLLSILWAFSMMRTPGSGGFWGVRHTLINYTGLVAIGLMSVGLILAARPVQIEGFLGGLDKYYRLHKWFGIAATIVAIIHWLIEILPRNFVRWGWLEAPVRRPRSGAAVPAGFDPFRDWHGAAVSVAEPALYLMIALVLIALWKRFPYRLFFTTHRLLSVVFLVLVFHATILMGRTYWAAPIGPFLSVLMAAASVAAMASLFHRIGKSRRATGTIEAVEHYRDSNVTEVVVRLTTAWPGHLAGQFAFVDFGDREGAHPFSIASAWRHDGRLRFGIKGLGDYTKALPDRLFPGQTVTIEGPYGRFDFDSGRRQLWIAGGIGIAPFVAGLEWLADEDRPASVDLIYSTRMRDDALLHRLSELVDRTGVRLHLLVTPPDPQLTVPRLEEMVPDWRCADVWFCGPAAFGDAMRGGMIANGFPASRFHQEFFELR</sequence>
<dbReference type="PANTHER" id="PTHR47354">
    <property type="entry name" value="NADH OXIDOREDUCTASE HCR"/>
    <property type="match status" value="1"/>
</dbReference>
<keyword evidence="9" id="KW-0560">Oxidoreductase</keyword>
<feature type="transmembrane region" description="Helical" evidence="13">
    <location>
        <begin position="42"/>
        <end position="62"/>
    </location>
</feature>
<evidence type="ECO:0000256" key="3">
    <source>
        <dbReference type="ARBA" id="ARBA00022630"/>
    </source>
</evidence>
<dbReference type="Proteomes" id="UP000308038">
    <property type="component" value="Unassembled WGS sequence"/>
</dbReference>
<dbReference type="Gene3D" id="3.40.50.80">
    <property type="entry name" value="Nucleotide-binding domain of ferredoxin-NADP reductase (FNR) module"/>
    <property type="match status" value="1"/>
</dbReference>
<evidence type="ECO:0000313" key="16">
    <source>
        <dbReference type="Proteomes" id="UP000308038"/>
    </source>
</evidence>
<keyword evidence="4 13" id="KW-0812">Transmembrane</keyword>
<evidence type="ECO:0000256" key="5">
    <source>
        <dbReference type="ARBA" id="ARBA00022714"/>
    </source>
</evidence>
<dbReference type="SUPFAM" id="SSF52343">
    <property type="entry name" value="Ferredoxin reductase-like, C-terminal NADP-linked domain"/>
    <property type="match status" value="1"/>
</dbReference>
<comment type="caution">
    <text evidence="15">The sequence shown here is derived from an EMBL/GenBank/DDBJ whole genome shotgun (WGS) entry which is preliminary data.</text>
</comment>
<evidence type="ECO:0000256" key="13">
    <source>
        <dbReference type="SAM" id="Phobius"/>
    </source>
</evidence>
<dbReference type="Pfam" id="PF08022">
    <property type="entry name" value="FAD_binding_8"/>
    <property type="match status" value="1"/>
</dbReference>
<evidence type="ECO:0000256" key="12">
    <source>
        <dbReference type="ARBA" id="ARBA00023136"/>
    </source>
</evidence>
<dbReference type="PANTHER" id="PTHR47354:SF8">
    <property type="entry name" value="1,2-PHENYLACETYL-COA EPOXIDASE, SUBUNIT E"/>
    <property type="match status" value="1"/>
</dbReference>
<feature type="transmembrane region" description="Helical" evidence="13">
    <location>
        <begin position="199"/>
        <end position="217"/>
    </location>
</feature>
<keyword evidence="11" id="KW-0411">Iron-sulfur</keyword>
<feature type="transmembrane region" description="Helical" evidence="13">
    <location>
        <begin position="170"/>
        <end position="193"/>
    </location>
</feature>
<feature type="transmembrane region" description="Helical" evidence="13">
    <location>
        <begin position="328"/>
        <end position="347"/>
    </location>
</feature>
<keyword evidence="12 13" id="KW-0472">Membrane</keyword>
<evidence type="ECO:0000256" key="9">
    <source>
        <dbReference type="ARBA" id="ARBA00023002"/>
    </source>
</evidence>
<evidence type="ECO:0000256" key="6">
    <source>
        <dbReference type="ARBA" id="ARBA00022723"/>
    </source>
</evidence>
<comment type="subcellular location">
    <subcellularLocation>
        <location evidence="2">Membrane</location>
        <topology evidence="2">Multi-pass membrane protein</topology>
    </subcellularLocation>
</comment>
<proteinExistence type="predicted"/>
<dbReference type="CDD" id="cd06198">
    <property type="entry name" value="FNR_like_3"/>
    <property type="match status" value="1"/>
</dbReference>
<protein>
    <submittedName>
        <fullName evidence="15">Ferric reductase</fullName>
    </submittedName>
</protein>
<dbReference type="Pfam" id="PF01794">
    <property type="entry name" value="Ferric_reduct"/>
    <property type="match status" value="1"/>
</dbReference>
<keyword evidence="10" id="KW-0408">Iron</keyword>
<evidence type="ECO:0000256" key="1">
    <source>
        <dbReference type="ARBA" id="ARBA00001974"/>
    </source>
</evidence>
<dbReference type="InterPro" id="IPR050415">
    <property type="entry name" value="MRET"/>
</dbReference>
<comment type="cofactor">
    <cofactor evidence="1">
        <name>FAD</name>
        <dbReference type="ChEBI" id="CHEBI:57692"/>
    </cofactor>
</comment>
<gene>
    <name evidence="15" type="ORF">E5988_08845</name>
</gene>
<dbReference type="Gene3D" id="2.40.30.10">
    <property type="entry name" value="Translation factors"/>
    <property type="match status" value="1"/>
</dbReference>
<keyword evidence="6" id="KW-0479">Metal-binding</keyword>
<organism evidence="15 16">
    <name type="scientific">Sphingomonas olei</name>
    <dbReference type="NCBI Taxonomy" id="1886787"/>
    <lineage>
        <taxon>Bacteria</taxon>
        <taxon>Pseudomonadati</taxon>
        <taxon>Pseudomonadota</taxon>
        <taxon>Alphaproteobacteria</taxon>
        <taxon>Sphingomonadales</taxon>
        <taxon>Sphingomonadaceae</taxon>
        <taxon>Sphingomonas</taxon>
    </lineage>
</organism>
<feature type="transmembrane region" description="Helical" evidence="13">
    <location>
        <begin position="83"/>
        <end position="101"/>
    </location>
</feature>
<dbReference type="RefSeq" id="WP_046411471.1">
    <property type="nucleotide sequence ID" value="NZ_SSTI01000005.1"/>
</dbReference>
<evidence type="ECO:0000256" key="10">
    <source>
        <dbReference type="ARBA" id="ARBA00023004"/>
    </source>
</evidence>
<evidence type="ECO:0000313" key="15">
    <source>
        <dbReference type="EMBL" id="THG40264.1"/>
    </source>
</evidence>